<protein>
    <submittedName>
        <fullName evidence="2">Uncharacterized protein</fullName>
    </submittedName>
</protein>
<dbReference type="EMBL" id="KZ825561">
    <property type="protein sequence ID" value="PYI27798.1"/>
    <property type="molecule type" value="Genomic_DNA"/>
</dbReference>
<proteinExistence type="predicted"/>
<name>A0A2V5HTH5_9EURO</name>
<reference evidence="2 3" key="1">
    <citation type="submission" date="2018-02" db="EMBL/GenBank/DDBJ databases">
        <title>The genomes of Aspergillus section Nigri reveals drivers in fungal speciation.</title>
        <authorList>
            <consortium name="DOE Joint Genome Institute"/>
            <person name="Vesth T.C."/>
            <person name="Nybo J."/>
            <person name="Theobald S."/>
            <person name="Brandl J."/>
            <person name="Frisvad J.C."/>
            <person name="Nielsen K.F."/>
            <person name="Lyhne E.K."/>
            <person name="Kogle M.E."/>
            <person name="Kuo A."/>
            <person name="Riley R."/>
            <person name="Clum A."/>
            <person name="Nolan M."/>
            <person name="Lipzen A."/>
            <person name="Salamov A."/>
            <person name="Henrissat B."/>
            <person name="Wiebenga A."/>
            <person name="De vries R.P."/>
            <person name="Grigoriev I.V."/>
            <person name="Mortensen U.H."/>
            <person name="Andersen M.R."/>
            <person name="Baker S.E."/>
        </authorList>
    </citation>
    <scope>NUCLEOTIDE SEQUENCE [LARGE SCALE GENOMIC DNA]</scope>
    <source>
        <strain evidence="2 3">CBS 114.80</strain>
    </source>
</reference>
<keyword evidence="3" id="KW-1185">Reference proteome</keyword>
<evidence type="ECO:0000256" key="1">
    <source>
        <dbReference type="SAM" id="MobiDB-lite"/>
    </source>
</evidence>
<sequence>MDFNPRFGDVRRMSEQAVLDHIDDRTESRKYPAQKLRRLESLLEVPDHVLACQALFQGFVFPEKDGFSVTCYLARDPKPFYGVMVTKTIPKGKDECIMMIAPSDRHMHEWLTEVQFLPEGKYKDLGIETRCGAVLSEHGLLQLFFCFCRREAVECTSDSSSDRYRTTTSYKLSTSADLQALVQELRPLRRFWRLHAEQCAAWNKVEHKHFPSSPTDTPKQKRRASQAKAKWWDTRGRKAVTAGMAAPYVPLVAPIETHHSALLAWFVRLRALFPASDGFVYSFFQYSVGEGQPDEKARKRYKCVRIGRKQENGRVAAVMTAILMSRCYFTQKGRPLDLITQQQVWCTEAEVLCQTGRPAYLATIEPASGELTVYEIPDPLGPFIPVERRFLTSCNTSSASERLHTRLYLKEVFKKVIRDRVRFVEPEVEPVGRRERYAAKIKSLVTLS</sequence>
<gene>
    <name evidence="2" type="ORF">BP00DRAFT_418556</name>
</gene>
<evidence type="ECO:0000313" key="3">
    <source>
        <dbReference type="Proteomes" id="UP000248817"/>
    </source>
</evidence>
<evidence type="ECO:0000313" key="2">
    <source>
        <dbReference type="EMBL" id="PYI27798.1"/>
    </source>
</evidence>
<dbReference type="AlphaFoldDB" id="A0A2V5HTH5"/>
<feature type="region of interest" description="Disordered" evidence="1">
    <location>
        <begin position="208"/>
        <end position="227"/>
    </location>
</feature>
<organism evidence="2 3">
    <name type="scientific">Aspergillus indologenus CBS 114.80</name>
    <dbReference type="NCBI Taxonomy" id="1450541"/>
    <lineage>
        <taxon>Eukaryota</taxon>
        <taxon>Fungi</taxon>
        <taxon>Dikarya</taxon>
        <taxon>Ascomycota</taxon>
        <taxon>Pezizomycotina</taxon>
        <taxon>Eurotiomycetes</taxon>
        <taxon>Eurotiomycetidae</taxon>
        <taxon>Eurotiales</taxon>
        <taxon>Aspergillaceae</taxon>
        <taxon>Aspergillus</taxon>
        <taxon>Aspergillus subgen. Circumdati</taxon>
    </lineage>
</organism>
<accession>A0A2V5HTH5</accession>
<dbReference type="Proteomes" id="UP000248817">
    <property type="component" value="Unassembled WGS sequence"/>
</dbReference>